<feature type="compositionally biased region" description="Low complexity" evidence="9">
    <location>
        <begin position="498"/>
        <end position="512"/>
    </location>
</feature>
<feature type="region of interest" description="Disordered" evidence="9">
    <location>
        <begin position="469"/>
        <end position="529"/>
    </location>
</feature>
<dbReference type="AlphaFoldDB" id="A0A507CCM3"/>
<dbReference type="PANTHER" id="PTHR22967:SF57">
    <property type="entry name" value="AUXILIN, ISOFORM A-RELATED"/>
    <property type="match status" value="1"/>
</dbReference>
<accession>A0A507CCM3</accession>
<keyword evidence="4" id="KW-0547">Nucleotide-binding</keyword>
<dbReference type="EMBL" id="QEAO01000009">
    <property type="protein sequence ID" value="TPX35315.1"/>
    <property type="molecule type" value="Genomic_DNA"/>
</dbReference>
<feature type="region of interest" description="Disordered" evidence="9">
    <location>
        <begin position="910"/>
        <end position="957"/>
    </location>
</feature>
<dbReference type="SMART" id="SM00220">
    <property type="entry name" value="S_TKc"/>
    <property type="match status" value="1"/>
</dbReference>
<dbReference type="EC" id="2.7.11.1" evidence="1"/>
<evidence type="ECO:0000256" key="3">
    <source>
        <dbReference type="ARBA" id="ARBA00022679"/>
    </source>
</evidence>
<feature type="compositionally biased region" description="Low complexity" evidence="9">
    <location>
        <begin position="759"/>
        <end position="774"/>
    </location>
</feature>
<dbReference type="Pfam" id="PF00069">
    <property type="entry name" value="Pkinase"/>
    <property type="match status" value="1"/>
</dbReference>
<evidence type="ECO:0000256" key="1">
    <source>
        <dbReference type="ARBA" id="ARBA00012513"/>
    </source>
</evidence>
<dbReference type="GO" id="GO:0000147">
    <property type="term" value="P:actin cortical patch assembly"/>
    <property type="evidence" value="ECO:0007669"/>
    <property type="project" value="TreeGrafter"/>
</dbReference>
<keyword evidence="12" id="KW-1185">Reference proteome</keyword>
<feature type="region of interest" description="Disordered" evidence="9">
    <location>
        <begin position="26"/>
        <end position="45"/>
    </location>
</feature>
<dbReference type="GO" id="GO:0004674">
    <property type="term" value="F:protein serine/threonine kinase activity"/>
    <property type="evidence" value="ECO:0007669"/>
    <property type="project" value="UniProtKB-KW"/>
</dbReference>
<feature type="compositionally biased region" description="Polar residues" evidence="9">
    <location>
        <begin position="403"/>
        <end position="414"/>
    </location>
</feature>
<dbReference type="Gene3D" id="1.10.510.10">
    <property type="entry name" value="Transferase(Phosphotransferase) domain 1"/>
    <property type="match status" value="1"/>
</dbReference>
<evidence type="ECO:0000313" key="11">
    <source>
        <dbReference type="EMBL" id="TPX35315.1"/>
    </source>
</evidence>
<evidence type="ECO:0000256" key="2">
    <source>
        <dbReference type="ARBA" id="ARBA00022527"/>
    </source>
</evidence>
<evidence type="ECO:0000256" key="5">
    <source>
        <dbReference type="ARBA" id="ARBA00022777"/>
    </source>
</evidence>
<reference evidence="11 12" key="1">
    <citation type="journal article" date="2019" name="Sci. Rep.">
        <title>Comparative genomics of chytrid fungi reveal insights into the obligate biotrophic and pathogenic lifestyle of Synchytrium endobioticum.</title>
        <authorList>
            <person name="van de Vossenberg B.T.L.H."/>
            <person name="Warris S."/>
            <person name="Nguyen H.D.T."/>
            <person name="van Gent-Pelzer M.P.E."/>
            <person name="Joly D.L."/>
            <person name="van de Geest H.C."/>
            <person name="Bonants P.J.M."/>
            <person name="Smith D.S."/>
            <person name="Levesque C.A."/>
            <person name="van der Lee T.A.J."/>
        </authorList>
    </citation>
    <scope>NUCLEOTIDE SEQUENCE [LARGE SCALE GENOMIC DNA]</scope>
    <source>
        <strain evidence="11 12">JEL517</strain>
    </source>
</reference>
<feature type="region of interest" description="Disordered" evidence="9">
    <location>
        <begin position="755"/>
        <end position="780"/>
    </location>
</feature>
<feature type="region of interest" description="Disordered" evidence="9">
    <location>
        <begin position="814"/>
        <end position="858"/>
    </location>
</feature>
<feature type="compositionally biased region" description="Polar residues" evidence="9">
    <location>
        <begin position="605"/>
        <end position="627"/>
    </location>
</feature>
<dbReference type="InterPro" id="IPR011009">
    <property type="entry name" value="Kinase-like_dom_sf"/>
</dbReference>
<feature type="region of interest" description="Disordered" evidence="9">
    <location>
        <begin position="605"/>
        <end position="639"/>
    </location>
</feature>
<dbReference type="Proteomes" id="UP000319731">
    <property type="component" value="Unassembled WGS sequence"/>
</dbReference>
<evidence type="ECO:0000256" key="8">
    <source>
        <dbReference type="ARBA" id="ARBA00048679"/>
    </source>
</evidence>
<evidence type="ECO:0000256" key="9">
    <source>
        <dbReference type="SAM" id="MobiDB-lite"/>
    </source>
</evidence>
<evidence type="ECO:0000259" key="10">
    <source>
        <dbReference type="PROSITE" id="PS50011"/>
    </source>
</evidence>
<evidence type="ECO:0000313" key="12">
    <source>
        <dbReference type="Proteomes" id="UP000319731"/>
    </source>
</evidence>
<dbReference type="RefSeq" id="XP_031025842.1">
    <property type="nucleotide sequence ID" value="XM_031168240.1"/>
</dbReference>
<feature type="region of interest" description="Disordered" evidence="9">
    <location>
        <begin position="883"/>
        <end position="902"/>
    </location>
</feature>
<keyword evidence="5" id="KW-0418">Kinase</keyword>
<dbReference type="STRING" id="1806994.A0A507CCM3"/>
<evidence type="ECO:0000256" key="4">
    <source>
        <dbReference type="ARBA" id="ARBA00022741"/>
    </source>
</evidence>
<comment type="catalytic activity">
    <reaction evidence="8">
        <text>L-seryl-[protein] + ATP = O-phospho-L-seryl-[protein] + ADP + H(+)</text>
        <dbReference type="Rhea" id="RHEA:17989"/>
        <dbReference type="Rhea" id="RHEA-COMP:9863"/>
        <dbReference type="Rhea" id="RHEA-COMP:11604"/>
        <dbReference type="ChEBI" id="CHEBI:15378"/>
        <dbReference type="ChEBI" id="CHEBI:29999"/>
        <dbReference type="ChEBI" id="CHEBI:30616"/>
        <dbReference type="ChEBI" id="CHEBI:83421"/>
        <dbReference type="ChEBI" id="CHEBI:456216"/>
        <dbReference type="EC" id="2.7.11.1"/>
    </reaction>
</comment>
<dbReference type="GO" id="GO:0005524">
    <property type="term" value="F:ATP binding"/>
    <property type="evidence" value="ECO:0007669"/>
    <property type="project" value="UniProtKB-KW"/>
</dbReference>
<keyword evidence="2" id="KW-0723">Serine/threonine-protein kinase</keyword>
<evidence type="ECO:0000256" key="6">
    <source>
        <dbReference type="ARBA" id="ARBA00022840"/>
    </source>
</evidence>
<name>A0A507CCM3_9FUNG</name>
<dbReference type="GO" id="GO:0007015">
    <property type="term" value="P:actin filament organization"/>
    <property type="evidence" value="ECO:0007669"/>
    <property type="project" value="TreeGrafter"/>
</dbReference>
<dbReference type="OrthoDB" id="2018507at2759"/>
<feature type="domain" description="Protein kinase" evidence="10">
    <location>
        <begin position="59"/>
        <end position="339"/>
    </location>
</feature>
<organism evidence="11 12">
    <name type="scientific">Synchytrium microbalum</name>
    <dbReference type="NCBI Taxonomy" id="1806994"/>
    <lineage>
        <taxon>Eukaryota</taxon>
        <taxon>Fungi</taxon>
        <taxon>Fungi incertae sedis</taxon>
        <taxon>Chytridiomycota</taxon>
        <taxon>Chytridiomycota incertae sedis</taxon>
        <taxon>Chytridiomycetes</taxon>
        <taxon>Synchytriales</taxon>
        <taxon>Synchytriaceae</taxon>
        <taxon>Synchytrium</taxon>
    </lineage>
</organism>
<keyword evidence="3" id="KW-0808">Transferase</keyword>
<feature type="compositionally biased region" description="Pro residues" evidence="9">
    <location>
        <begin position="376"/>
        <end position="387"/>
    </location>
</feature>
<dbReference type="InterPro" id="IPR000719">
    <property type="entry name" value="Prot_kinase_dom"/>
</dbReference>
<comment type="catalytic activity">
    <reaction evidence="7">
        <text>L-threonyl-[protein] + ATP = O-phospho-L-threonyl-[protein] + ADP + H(+)</text>
        <dbReference type="Rhea" id="RHEA:46608"/>
        <dbReference type="Rhea" id="RHEA-COMP:11060"/>
        <dbReference type="Rhea" id="RHEA-COMP:11605"/>
        <dbReference type="ChEBI" id="CHEBI:15378"/>
        <dbReference type="ChEBI" id="CHEBI:30013"/>
        <dbReference type="ChEBI" id="CHEBI:30616"/>
        <dbReference type="ChEBI" id="CHEBI:61977"/>
        <dbReference type="ChEBI" id="CHEBI:456216"/>
        <dbReference type="EC" id="2.7.11.1"/>
    </reaction>
</comment>
<feature type="region of interest" description="Disordered" evidence="9">
    <location>
        <begin position="370"/>
        <end position="414"/>
    </location>
</feature>
<protein>
    <recommendedName>
        <fullName evidence="1">non-specific serine/threonine protein kinase</fullName>
        <ecNumber evidence="1">2.7.11.1</ecNumber>
    </recommendedName>
</protein>
<keyword evidence="6" id="KW-0067">ATP-binding</keyword>
<dbReference type="PROSITE" id="PS50011">
    <property type="entry name" value="PROTEIN_KINASE_DOM"/>
    <property type="match status" value="1"/>
</dbReference>
<dbReference type="PROSITE" id="PS00108">
    <property type="entry name" value="PROTEIN_KINASE_ST"/>
    <property type="match status" value="1"/>
</dbReference>
<dbReference type="GO" id="GO:0005737">
    <property type="term" value="C:cytoplasm"/>
    <property type="evidence" value="ECO:0007669"/>
    <property type="project" value="TreeGrafter"/>
</dbReference>
<dbReference type="InterPro" id="IPR008271">
    <property type="entry name" value="Ser/Thr_kinase_AS"/>
</dbReference>
<dbReference type="GeneID" id="42003537"/>
<evidence type="ECO:0000256" key="7">
    <source>
        <dbReference type="ARBA" id="ARBA00047899"/>
    </source>
</evidence>
<gene>
    <name evidence="11" type="ORF">SmJEL517_g02312</name>
</gene>
<comment type="caution">
    <text evidence="11">The sequence shown here is derived from an EMBL/GenBank/DDBJ whole genome shotgun (WGS) entry which is preliminary data.</text>
</comment>
<sequence>MNFLSSLNKNLSANITTNKHQIVQRPLQPPPVAPQQSISPGPPGTYAPNTILTVGERKVVVEKFLAEGGYAHVYVVVSLPDEQAVLKRIACPDEDSLLDMRKEITWMKLLSGHKNIVTYYDSDVQPLTVGGGGYEVFILMEYCTGGHLVDFLNTRLSSRLTEAEVLTIFSDICEAVAHMHYADPPIIHRDLKIENVLIATNGKHKVCDFGSATTRMVLPNAALPASEIRLLEEEINKYTTLQYRSPEMCDLYSRKGLTEKTDMWALGVLLYKLCYFTTPFEDGGKLAILNGRYTMPNYPVYSQGLIKLIDSMLLVDVNKRANIFQVYSAVCKLRNGPCFLQNKYPDAPPLADIQAPLVKQVPLFQSRTPVTSQYPIPLPPTDLPPDPALTDAGNQMRRGRPPKQSSRGSSQTLSGFLSGALNGALASFESDSNMSSSNSSAKSNSMSALNSAGETNFYATAGGQIQRRGSQVLGHPPQPPLKPERKSSGSIDAGKPYSSDVSSSNTSTASGSNPFDDDAFNPFRGLKKNTTRSIPDLKVATNVPPTEAYTSATGSMVTSPTAANSQSTASQLQVITQQQQLHIQQQFQQMTTSRGHLRTHSMDSGPNAYNGQSGRPRSTITPSTSGHAYSRSEGVGSNNNNSNSWVTVQTVDINHQPLGISGTGPIKPHRPSLSISQHNTPLSEIPPPLPTRPPELQQNMNTGNSSSNSSLVGGLNTFRPTHSAPSSRMGSAVGVVGVDPNQMIGFLGAVNARMGGGNTSSSSSSTHGSIHGGSAQQSPAIFSQSPANFAPINTSNMASPNNINGNVGLGVSSANGGAARQSWAPSLTPSGIAPADPYHQTRASWAPGTPASNNPFLPNAMTMMAQQQQLQYTGNSLNHRASWVTNSSSSSNDPFGEDFVLEGNPVTSVGPASWVPLMPSPGGPVPSSMHGKDNSSSSSGGWEGFDLRPKTGQNTNY</sequence>
<dbReference type="PANTHER" id="PTHR22967">
    <property type="entry name" value="SERINE/THREONINE PROTEIN KINASE"/>
    <property type="match status" value="1"/>
</dbReference>
<dbReference type="SUPFAM" id="SSF56112">
    <property type="entry name" value="Protein kinase-like (PK-like)"/>
    <property type="match status" value="1"/>
</dbReference>
<proteinExistence type="predicted"/>